<dbReference type="GO" id="GO:0000940">
    <property type="term" value="C:outer kinetochore"/>
    <property type="evidence" value="ECO:0007669"/>
    <property type="project" value="InterPro"/>
</dbReference>
<organism evidence="15 16">
    <name type="scientific">Echeneis naucrates</name>
    <name type="common">Live sharksucker</name>
    <dbReference type="NCBI Taxonomy" id="173247"/>
    <lineage>
        <taxon>Eukaryota</taxon>
        <taxon>Metazoa</taxon>
        <taxon>Chordata</taxon>
        <taxon>Craniata</taxon>
        <taxon>Vertebrata</taxon>
        <taxon>Euteleostomi</taxon>
        <taxon>Actinopterygii</taxon>
        <taxon>Neopterygii</taxon>
        <taxon>Teleostei</taxon>
        <taxon>Neoteleostei</taxon>
        <taxon>Acanthomorphata</taxon>
        <taxon>Carangaria</taxon>
        <taxon>Carangiformes</taxon>
        <taxon>Echeneidae</taxon>
        <taxon>Echeneis</taxon>
    </lineage>
</organism>
<dbReference type="PANTHER" id="PTHR32017:SF3">
    <property type="entry name" value="SPINDLE AND KINETOCHORE-ASSOCIATED PROTEIN 2"/>
    <property type="match status" value="1"/>
</dbReference>
<evidence type="ECO:0000256" key="7">
    <source>
        <dbReference type="ARBA" id="ARBA00022701"/>
    </source>
</evidence>
<evidence type="ECO:0000256" key="9">
    <source>
        <dbReference type="ARBA" id="ARBA00022838"/>
    </source>
</evidence>
<comment type="subcellular location">
    <subcellularLocation>
        <location evidence="2">Chromosome</location>
        <location evidence="2">Centromere</location>
        <location evidence="2">Kinetochore</location>
    </subcellularLocation>
    <subcellularLocation>
        <location evidence="1">Cytoplasm</location>
        <location evidence="1">Cytoskeleton</location>
        <location evidence="1">Spindle</location>
    </subcellularLocation>
</comment>
<accession>A0A665TP55</accession>
<keyword evidence="7" id="KW-0493">Microtubule</keyword>
<keyword evidence="4" id="KW-0158">Chromosome</keyword>
<evidence type="ECO:0000256" key="11">
    <source>
        <dbReference type="ARBA" id="ARBA00023306"/>
    </source>
</evidence>
<reference evidence="15" key="3">
    <citation type="submission" date="2025-09" db="UniProtKB">
        <authorList>
            <consortium name="Ensembl"/>
        </authorList>
    </citation>
    <scope>IDENTIFICATION</scope>
</reference>
<keyword evidence="5" id="KW-0963">Cytoplasm</keyword>
<keyword evidence="11" id="KW-0131">Cell cycle</keyword>
<evidence type="ECO:0000256" key="1">
    <source>
        <dbReference type="ARBA" id="ARBA00004186"/>
    </source>
</evidence>
<dbReference type="GO" id="GO:0000278">
    <property type="term" value="P:mitotic cell cycle"/>
    <property type="evidence" value="ECO:0007669"/>
    <property type="project" value="TreeGrafter"/>
</dbReference>
<dbReference type="OMA" id="FTEQRES"/>
<evidence type="ECO:0000259" key="14">
    <source>
        <dbReference type="Pfam" id="PF16740"/>
    </source>
</evidence>
<dbReference type="Proteomes" id="UP000472264">
    <property type="component" value="Chromosome 14"/>
</dbReference>
<keyword evidence="9" id="KW-0995">Kinetochore</keyword>
<evidence type="ECO:0000256" key="2">
    <source>
        <dbReference type="ARBA" id="ARBA00004629"/>
    </source>
</evidence>
<reference evidence="15" key="2">
    <citation type="submission" date="2025-08" db="UniProtKB">
        <authorList>
            <consortium name="Ensembl"/>
        </authorList>
    </citation>
    <scope>IDENTIFICATION</scope>
</reference>
<proteinExistence type="inferred from homology"/>
<evidence type="ECO:0000256" key="13">
    <source>
        <dbReference type="ARBA" id="ARBA00029651"/>
    </source>
</evidence>
<evidence type="ECO:0000256" key="4">
    <source>
        <dbReference type="ARBA" id="ARBA00022454"/>
    </source>
</evidence>
<dbReference type="PANTHER" id="PTHR32017">
    <property type="entry name" value="SPINDLE AND KINETOCHORE-ASSOCIATED PROTEIN 2"/>
    <property type="match status" value="1"/>
</dbReference>
<evidence type="ECO:0000256" key="6">
    <source>
        <dbReference type="ARBA" id="ARBA00022618"/>
    </source>
</evidence>
<dbReference type="InterPro" id="IPR026762">
    <property type="entry name" value="Ska2"/>
</dbReference>
<evidence type="ECO:0000256" key="3">
    <source>
        <dbReference type="ARBA" id="ARBA00010684"/>
    </source>
</evidence>
<evidence type="ECO:0000256" key="5">
    <source>
        <dbReference type="ARBA" id="ARBA00022490"/>
    </source>
</evidence>
<dbReference type="GO" id="GO:0051301">
    <property type="term" value="P:cell division"/>
    <property type="evidence" value="ECO:0007669"/>
    <property type="project" value="UniProtKB-KW"/>
</dbReference>
<evidence type="ECO:0000313" key="15">
    <source>
        <dbReference type="Ensembl" id="ENSENLP00000008387.1"/>
    </source>
</evidence>
<evidence type="ECO:0000256" key="10">
    <source>
        <dbReference type="ARBA" id="ARBA00023212"/>
    </source>
</evidence>
<keyword evidence="16" id="KW-1185">Reference proteome</keyword>
<dbReference type="InterPro" id="IPR042091">
    <property type="entry name" value="Ska2_N"/>
</dbReference>
<dbReference type="GO" id="GO:0007059">
    <property type="term" value="P:chromosome segregation"/>
    <property type="evidence" value="ECO:0007669"/>
    <property type="project" value="InterPro"/>
</dbReference>
<comment type="similarity">
    <text evidence="3">Belongs to the SKA2 family.</text>
</comment>
<keyword evidence="10" id="KW-0206">Cytoskeleton</keyword>
<dbReference type="Pfam" id="PF16740">
    <property type="entry name" value="SKA2"/>
    <property type="match status" value="1"/>
</dbReference>
<dbReference type="Ensembl" id="ENSENLT00000008773.1">
    <property type="protein sequence ID" value="ENSENLP00000008387.1"/>
    <property type="gene ID" value="ENSENLG00000004078.1"/>
</dbReference>
<dbReference type="GO" id="GO:0005876">
    <property type="term" value="C:spindle microtubule"/>
    <property type="evidence" value="ECO:0007669"/>
    <property type="project" value="InterPro"/>
</dbReference>
<keyword evidence="8" id="KW-0498">Mitosis</keyword>
<dbReference type="GO" id="GO:0008017">
    <property type="term" value="F:microtubule binding"/>
    <property type="evidence" value="ECO:0007669"/>
    <property type="project" value="InterPro"/>
</dbReference>
<evidence type="ECO:0000256" key="12">
    <source>
        <dbReference type="ARBA" id="ARBA00023328"/>
    </source>
</evidence>
<protein>
    <recommendedName>
        <fullName evidence="13">Protein FAM33A</fullName>
    </recommendedName>
</protein>
<dbReference type="Gene3D" id="6.10.250.1380">
    <property type="match status" value="1"/>
</dbReference>
<keyword evidence="12" id="KW-0137">Centromere</keyword>
<keyword evidence="6" id="KW-0132">Cell division</keyword>
<name>A0A665TP55_ECHNA</name>
<feature type="domain" description="Ska2 N-terminal" evidence="14">
    <location>
        <begin position="1"/>
        <end position="92"/>
    </location>
</feature>
<dbReference type="InParanoid" id="A0A665TP55"/>
<sequence length="107" mass="11970">RLRLEFINSTAESGWPAEANPPFLLENLRAIKAKHTALCSQVKEIAASQKESMESIRNSLSSVMELINHLQQATDVEVQPLTESEQQSVELLASQTTREVRVHSTKI</sequence>
<reference evidence="15" key="1">
    <citation type="submission" date="2021-04" db="EMBL/GenBank/DDBJ databases">
        <authorList>
            <consortium name="Wellcome Sanger Institute Data Sharing"/>
        </authorList>
    </citation>
    <scope>NUCLEOTIDE SEQUENCE [LARGE SCALE GENOMIC DNA]</scope>
</reference>
<evidence type="ECO:0000313" key="16">
    <source>
        <dbReference type="Proteomes" id="UP000472264"/>
    </source>
</evidence>
<dbReference type="AlphaFoldDB" id="A0A665TP55"/>
<evidence type="ECO:0000256" key="8">
    <source>
        <dbReference type="ARBA" id="ARBA00022776"/>
    </source>
</evidence>